<evidence type="ECO:0000313" key="2">
    <source>
        <dbReference type="EMBL" id="KAK3770252.1"/>
    </source>
</evidence>
<gene>
    <name evidence="2" type="ORF">RRG08_065001</name>
</gene>
<accession>A0AAE1DH06</accession>
<keyword evidence="3" id="KW-1185">Reference proteome</keyword>
<dbReference type="AlphaFoldDB" id="A0AAE1DH06"/>
<evidence type="ECO:0000256" key="1">
    <source>
        <dbReference type="SAM" id="MobiDB-lite"/>
    </source>
</evidence>
<feature type="region of interest" description="Disordered" evidence="1">
    <location>
        <begin position="63"/>
        <end position="91"/>
    </location>
</feature>
<reference evidence="2" key="1">
    <citation type="journal article" date="2023" name="G3 (Bethesda)">
        <title>A reference genome for the long-term kleptoplast-retaining sea slug Elysia crispata morphotype clarki.</title>
        <authorList>
            <person name="Eastman K.E."/>
            <person name="Pendleton A.L."/>
            <person name="Shaikh M.A."/>
            <person name="Suttiyut T."/>
            <person name="Ogas R."/>
            <person name="Tomko P."/>
            <person name="Gavelis G."/>
            <person name="Widhalm J.R."/>
            <person name="Wisecaver J.H."/>
        </authorList>
    </citation>
    <scope>NUCLEOTIDE SEQUENCE</scope>
    <source>
        <strain evidence="2">ECLA1</strain>
    </source>
</reference>
<dbReference type="Proteomes" id="UP001283361">
    <property type="component" value="Unassembled WGS sequence"/>
</dbReference>
<sequence length="130" mass="14657">MYIKRPILFYSNDIQAVTLAYYIYSGDTGLFDASWQTSDSKFTTSEEEPAENQLQVQLLNTPGSLEVSDDNDSRLEQGSVSAEEQQGTQRRSLLEMIGESSTEEHKQNDQTSTVLTDIPRVSRELVLDND</sequence>
<feature type="compositionally biased region" description="Polar residues" evidence="1">
    <location>
        <begin position="76"/>
        <end position="91"/>
    </location>
</feature>
<comment type="caution">
    <text evidence="2">The sequence shown here is derived from an EMBL/GenBank/DDBJ whole genome shotgun (WGS) entry which is preliminary data.</text>
</comment>
<dbReference type="EMBL" id="JAWDGP010003857">
    <property type="protein sequence ID" value="KAK3770252.1"/>
    <property type="molecule type" value="Genomic_DNA"/>
</dbReference>
<protein>
    <submittedName>
        <fullName evidence="2">Uncharacterized protein</fullName>
    </submittedName>
</protein>
<proteinExistence type="predicted"/>
<organism evidence="2 3">
    <name type="scientific">Elysia crispata</name>
    <name type="common">lettuce slug</name>
    <dbReference type="NCBI Taxonomy" id="231223"/>
    <lineage>
        <taxon>Eukaryota</taxon>
        <taxon>Metazoa</taxon>
        <taxon>Spiralia</taxon>
        <taxon>Lophotrochozoa</taxon>
        <taxon>Mollusca</taxon>
        <taxon>Gastropoda</taxon>
        <taxon>Heterobranchia</taxon>
        <taxon>Euthyneura</taxon>
        <taxon>Panpulmonata</taxon>
        <taxon>Sacoglossa</taxon>
        <taxon>Placobranchoidea</taxon>
        <taxon>Plakobranchidae</taxon>
        <taxon>Elysia</taxon>
    </lineage>
</organism>
<evidence type="ECO:0000313" key="3">
    <source>
        <dbReference type="Proteomes" id="UP001283361"/>
    </source>
</evidence>
<name>A0AAE1DH06_9GAST</name>